<protein>
    <submittedName>
        <fullName evidence="2">N-acetylmuramoyl-L-alanine amidase</fullName>
    </submittedName>
</protein>
<proteinExistence type="predicted"/>
<evidence type="ECO:0000313" key="3">
    <source>
        <dbReference type="Proteomes" id="UP000277999"/>
    </source>
</evidence>
<dbReference type="PANTHER" id="PTHR30404:SF8">
    <property type="entry name" value="AUTOLYSIN PH-RELATED"/>
    <property type="match status" value="1"/>
</dbReference>
<dbReference type="GO" id="GO:0009253">
    <property type="term" value="P:peptidoglycan catabolic process"/>
    <property type="evidence" value="ECO:0007669"/>
    <property type="project" value="InterPro"/>
</dbReference>
<evidence type="ECO:0000313" key="2">
    <source>
        <dbReference type="EMBL" id="RMD04894.1"/>
    </source>
</evidence>
<dbReference type="CDD" id="cd02696">
    <property type="entry name" value="MurNAc-LAA"/>
    <property type="match status" value="1"/>
</dbReference>
<feature type="domain" description="MurNAc-LAA" evidence="1">
    <location>
        <begin position="89"/>
        <end position="194"/>
    </location>
</feature>
<dbReference type="Proteomes" id="UP000277999">
    <property type="component" value="Unassembled WGS sequence"/>
</dbReference>
<dbReference type="SMART" id="SM00646">
    <property type="entry name" value="Ami_3"/>
    <property type="match status" value="1"/>
</dbReference>
<dbReference type="EMBL" id="RFAQ01000001">
    <property type="protein sequence ID" value="RMD04894.1"/>
    <property type="molecule type" value="Genomic_DNA"/>
</dbReference>
<comment type="caution">
    <text evidence="2">The sequence shown here is derived from an EMBL/GenBank/DDBJ whole genome shotgun (WGS) entry which is preliminary data.</text>
</comment>
<dbReference type="InterPro" id="IPR050695">
    <property type="entry name" value="N-acetylmuramoyl_amidase_3"/>
</dbReference>
<accession>A0A3M0T2Q3</accession>
<organism evidence="2 3">
    <name type="scientific">Clostridium autoethanogenum</name>
    <dbReference type="NCBI Taxonomy" id="84023"/>
    <lineage>
        <taxon>Bacteria</taxon>
        <taxon>Bacillati</taxon>
        <taxon>Bacillota</taxon>
        <taxon>Clostridia</taxon>
        <taxon>Eubacteriales</taxon>
        <taxon>Clostridiaceae</taxon>
        <taxon>Clostridium</taxon>
    </lineage>
</organism>
<dbReference type="SUPFAM" id="SSF53187">
    <property type="entry name" value="Zn-dependent exopeptidases"/>
    <property type="match status" value="1"/>
</dbReference>
<dbReference type="InterPro" id="IPR002508">
    <property type="entry name" value="MurNAc-LAA_cat"/>
</dbReference>
<dbReference type="PANTHER" id="PTHR30404">
    <property type="entry name" value="N-ACETYLMURAMOYL-L-ALANINE AMIDASE"/>
    <property type="match status" value="1"/>
</dbReference>
<evidence type="ECO:0000259" key="1">
    <source>
        <dbReference type="SMART" id="SM00646"/>
    </source>
</evidence>
<gene>
    <name evidence="2" type="ORF">D9O40_00645</name>
</gene>
<dbReference type="Gene3D" id="3.40.630.40">
    <property type="entry name" value="Zn-dependent exopeptidases"/>
    <property type="match status" value="1"/>
</dbReference>
<dbReference type="AlphaFoldDB" id="A0A3M0T2Q3"/>
<dbReference type="Pfam" id="PF01520">
    <property type="entry name" value="Amidase_3"/>
    <property type="match status" value="1"/>
</dbReference>
<reference evidence="2 3" key="1">
    <citation type="submission" date="2018-10" db="EMBL/GenBank/DDBJ databases">
        <title>Genome-centric metagenomics revealed C2 chemical producing, CO utilizing Clostridium with novel acetogenic gene cluster.</title>
        <authorList>
            <person name="Kang H."/>
            <person name="Park B."/>
            <person name="Choi I.G."/>
            <person name="Chang I.S."/>
        </authorList>
    </citation>
    <scope>NUCLEOTIDE SEQUENCE [LARGE SCALE GENOMIC DNA]</scope>
    <source>
        <strain evidence="2 3">H21-9</strain>
    </source>
</reference>
<dbReference type="GO" id="GO:0008745">
    <property type="term" value="F:N-acetylmuramoyl-L-alanine amidase activity"/>
    <property type="evidence" value="ECO:0007669"/>
    <property type="project" value="InterPro"/>
</dbReference>
<name>A0A3M0T2Q3_9CLOT</name>
<sequence>MFRNSCNNTGVYFYKKIRKGNDFMVITYDFGHGTGEDRGAEGYRNEEHDCREYGALVIKKLQQLGHTCYDCTPSASPGLSLGQSLAYRVNKANSIGSQLHICMHVNAYETDVANGCEVEYISASGKTYADRICDEMSSNLGFRNRGSQLRTGLYVLKYTNMTAILIEPFFCDTKSDCDKYDPEKLATAIVKGVTGQTVSSQATSPKPVVQPVPTYPETIPEGVFQIPGTKFYIEPRADGDMGIHLDRGNYLVLRKGGAPVVVYNNNKGQGGSKVLF</sequence>
<dbReference type="GO" id="GO:0030288">
    <property type="term" value="C:outer membrane-bounded periplasmic space"/>
    <property type="evidence" value="ECO:0007669"/>
    <property type="project" value="TreeGrafter"/>
</dbReference>